<feature type="region of interest" description="Disordered" evidence="1">
    <location>
        <begin position="299"/>
        <end position="341"/>
    </location>
</feature>
<organism evidence="3">
    <name type="scientific">Absidia glauca</name>
    <name type="common">Pin mould</name>
    <dbReference type="NCBI Taxonomy" id="4829"/>
    <lineage>
        <taxon>Eukaryota</taxon>
        <taxon>Fungi</taxon>
        <taxon>Fungi incertae sedis</taxon>
        <taxon>Mucoromycota</taxon>
        <taxon>Mucoromycotina</taxon>
        <taxon>Mucoromycetes</taxon>
        <taxon>Mucorales</taxon>
        <taxon>Cunninghamellaceae</taxon>
        <taxon>Absidia</taxon>
    </lineage>
</organism>
<feature type="compositionally biased region" description="Low complexity" evidence="1">
    <location>
        <begin position="508"/>
        <end position="539"/>
    </location>
</feature>
<protein>
    <submittedName>
        <fullName evidence="3">Uncharacterized protein</fullName>
    </submittedName>
</protein>
<sequence length="853" mass="93515">MTLNPCTSFPAATEIHLKEQGHYLGGSMDVLHQSTPDSASSSNGASPTTPFDHRPFTFSDYQNREQFAAVLSNLPTPLLEDKPSSLGTDIVAALTIDSQKSHQHASDTESSHPSFVLTIMPDTPSNDNDADSNSTLNTNDNHLPPLSTKSSSSTLLRQQQQHSVTENDSISIGNSSYSVDCTDFPSPPSSTPSLVPRLKIQTNIQNNHQEPMDTAASETLPVNKKPVSSRFKEVFDLDGTDLEWDYIIKYRRPCNASPLNNPLPTKSTPSFVPLTATNDQHHSSKQQHRHMISGFITTIGRSTSSSSSPPTTTSALSKKAMAPEAPVRSLSTSSGAGSSSIRGLMRSFSTTATNHYRQQIPKMTLNNVTPPLIEEDGMTKAAQIVASTTDDDNTMHNTLANDNASLLTATSLDGRRRQKIAQLLSNAIKKAPTRRHTTKVVNMQPPPDTKKLVRRTVIYVNSAELANTESEIIRHYRPHRPAPSPPSTHQQQPYRYGKRLPPIPAKPSPTSSPRSSTTSSSSSSSSSSSFAATPTSSPAKQLPYLEGLELREMEDGTMEWGIIQKQGRRQSFFPMTHGDDEDDEGEIEQDVLALLGLAPDHLEKFSSSSNRSPPPIPRRSPRRKPSMALTTKPTPAATLVESRDDEDESTTDTYYAHEMNLPSLLRLMSETQQNARSTPIYGGAQISSDLASIAVAGQPALTPYRLDFSMIPARQTFTLRFFWLQELLLASIHFFGVFFASSSLFLLSIDIGTAPRTIRSLYNGLERRTQGNSRSPPLTHFAPPTSFSLLHSIGHYTRLVITRTVHIFAVSSYSFKNLIDSIKLLETISMPTVSIPKAKLERGNRDFAVVVPA</sequence>
<dbReference type="EMBL" id="LT550270">
    <property type="protein sequence ID" value="SAL95356.1"/>
    <property type="molecule type" value="Genomic_DNA"/>
</dbReference>
<evidence type="ECO:0000313" key="3">
    <source>
        <dbReference type="EMBL" id="SAL95356.1"/>
    </source>
</evidence>
<dbReference type="Proteomes" id="UP000078561">
    <property type="component" value="Unassembled WGS sequence"/>
</dbReference>
<keyword evidence="4" id="KW-1185">Reference proteome</keyword>
<feature type="region of interest" description="Disordered" evidence="1">
    <location>
        <begin position="27"/>
        <end position="55"/>
    </location>
</feature>
<feature type="compositionally biased region" description="Low complexity" evidence="1">
    <location>
        <begin position="626"/>
        <end position="639"/>
    </location>
</feature>
<evidence type="ECO:0000256" key="2">
    <source>
        <dbReference type="SAM" id="Phobius"/>
    </source>
</evidence>
<feature type="region of interest" description="Disordered" evidence="1">
    <location>
        <begin position="477"/>
        <end position="539"/>
    </location>
</feature>
<feature type="compositionally biased region" description="Polar residues" evidence="1">
    <location>
        <begin position="123"/>
        <end position="141"/>
    </location>
</feature>
<dbReference type="InParanoid" id="A0A168KST6"/>
<feature type="compositionally biased region" description="Low complexity" evidence="1">
    <location>
        <begin position="302"/>
        <end position="314"/>
    </location>
</feature>
<feature type="region of interest" description="Disordered" evidence="1">
    <location>
        <begin position="101"/>
        <end position="172"/>
    </location>
</feature>
<name>A0A168KST6_ABSGL</name>
<keyword evidence="2" id="KW-0472">Membrane</keyword>
<proteinExistence type="predicted"/>
<accession>A0A168KST6</accession>
<evidence type="ECO:0000313" key="4">
    <source>
        <dbReference type="Proteomes" id="UP000078561"/>
    </source>
</evidence>
<keyword evidence="2" id="KW-0812">Transmembrane</keyword>
<evidence type="ECO:0000256" key="1">
    <source>
        <dbReference type="SAM" id="MobiDB-lite"/>
    </source>
</evidence>
<reference evidence="3" key="1">
    <citation type="submission" date="2016-04" db="EMBL/GenBank/DDBJ databases">
        <authorList>
            <person name="Evans L.H."/>
            <person name="Alamgir A."/>
            <person name="Owens N."/>
            <person name="Weber N.D."/>
            <person name="Virtaneva K."/>
            <person name="Barbian K."/>
            <person name="Babar A."/>
            <person name="Rosenke K."/>
        </authorList>
    </citation>
    <scope>NUCLEOTIDE SEQUENCE [LARGE SCALE GENOMIC DNA]</scope>
    <source>
        <strain evidence="3">CBS 101.48</strain>
    </source>
</reference>
<feature type="region of interest" description="Disordered" evidence="1">
    <location>
        <begin position="603"/>
        <end position="651"/>
    </location>
</feature>
<dbReference type="AlphaFoldDB" id="A0A168KST6"/>
<dbReference type="STRING" id="4829.A0A168KST6"/>
<feature type="transmembrane region" description="Helical" evidence="2">
    <location>
        <begin position="727"/>
        <end position="749"/>
    </location>
</feature>
<feature type="compositionally biased region" description="Polar residues" evidence="1">
    <location>
        <begin position="32"/>
        <end position="49"/>
    </location>
</feature>
<keyword evidence="2" id="KW-1133">Transmembrane helix</keyword>
<feature type="compositionally biased region" description="Low complexity" evidence="1">
    <location>
        <begin position="142"/>
        <end position="163"/>
    </location>
</feature>
<feature type="compositionally biased region" description="Low complexity" evidence="1">
    <location>
        <begin position="329"/>
        <end position="340"/>
    </location>
</feature>
<gene>
    <name evidence="3" type="primary">ABSGL_00674.1 scaffold 832</name>
</gene>
<dbReference type="OrthoDB" id="2401616at2759"/>